<organism evidence="5 6">
    <name type="scientific">Tranquillimonas alkanivorans</name>
    <dbReference type="NCBI Taxonomy" id="441119"/>
    <lineage>
        <taxon>Bacteria</taxon>
        <taxon>Pseudomonadati</taxon>
        <taxon>Pseudomonadota</taxon>
        <taxon>Alphaproteobacteria</taxon>
        <taxon>Rhodobacterales</taxon>
        <taxon>Roseobacteraceae</taxon>
        <taxon>Tranquillimonas</taxon>
    </lineage>
</organism>
<dbReference type="PANTHER" id="PTHR44688:SF25">
    <property type="entry name" value="HTH LUXR-TYPE DOMAIN-CONTAINING PROTEIN"/>
    <property type="match status" value="1"/>
</dbReference>
<name>A0A1I5S7R0_9RHOB</name>
<evidence type="ECO:0000256" key="2">
    <source>
        <dbReference type="ARBA" id="ARBA00023125"/>
    </source>
</evidence>
<keyword evidence="1" id="KW-0805">Transcription regulation</keyword>
<dbReference type="Pfam" id="PF00196">
    <property type="entry name" value="GerE"/>
    <property type="match status" value="1"/>
</dbReference>
<accession>A0A1I5S7R0</accession>
<evidence type="ECO:0000313" key="6">
    <source>
        <dbReference type="Proteomes" id="UP000199356"/>
    </source>
</evidence>
<keyword evidence="2" id="KW-0238">DNA-binding</keyword>
<dbReference type="PROSITE" id="PS50043">
    <property type="entry name" value="HTH_LUXR_2"/>
    <property type="match status" value="1"/>
</dbReference>
<dbReference type="Gene3D" id="1.10.10.10">
    <property type="entry name" value="Winged helix-like DNA-binding domain superfamily/Winged helix DNA-binding domain"/>
    <property type="match status" value="1"/>
</dbReference>
<dbReference type="SUPFAM" id="SSF75516">
    <property type="entry name" value="Pheromone-binding domain of LuxR-like quorum-sensing transcription factors"/>
    <property type="match status" value="1"/>
</dbReference>
<dbReference type="Pfam" id="PF03472">
    <property type="entry name" value="Autoind_bind"/>
    <property type="match status" value="1"/>
</dbReference>
<dbReference type="InterPro" id="IPR036388">
    <property type="entry name" value="WH-like_DNA-bd_sf"/>
</dbReference>
<gene>
    <name evidence="5" type="ORF">SAMN04488047_11067</name>
</gene>
<dbReference type="STRING" id="441119.SAMN04488047_11067"/>
<reference evidence="5 6" key="1">
    <citation type="submission" date="2016-10" db="EMBL/GenBank/DDBJ databases">
        <authorList>
            <person name="de Groot N.N."/>
        </authorList>
    </citation>
    <scope>NUCLEOTIDE SEQUENCE [LARGE SCALE GENOMIC DNA]</scope>
    <source>
        <strain evidence="5 6">DSM 19547</strain>
    </source>
</reference>
<dbReference type="SMART" id="SM00421">
    <property type="entry name" value="HTH_LUXR"/>
    <property type="match status" value="1"/>
</dbReference>
<dbReference type="EMBL" id="FOXA01000010">
    <property type="protein sequence ID" value="SFP66286.1"/>
    <property type="molecule type" value="Genomic_DNA"/>
</dbReference>
<evidence type="ECO:0000256" key="3">
    <source>
        <dbReference type="ARBA" id="ARBA00023163"/>
    </source>
</evidence>
<dbReference type="RefSeq" id="WP_245759263.1">
    <property type="nucleotide sequence ID" value="NZ_FOXA01000010.1"/>
</dbReference>
<keyword evidence="6" id="KW-1185">Reference proteome</keyword>
<dbReference type="PANTHER" id="PTHR44688">
    <property type="entry name" value="DNA-BINDING TRANSCRIPTIONAL ACTIVATOR DEVR_DOSR"/>
    <property type="match status" value="1"/>
</dbReference>
<evidence type="ECO:0000313" key="5">
    <source>
        <dbReference type="EMBL" id="SFP66286.1"/>
    </source>
</evidence>
<dbReference type="Proteomes" id="UP000199356">
    <property type="component" value="Unassembled WGS sequence"/>
</dbReference>
<dbReference type="GO" id="GO:0003677">
    <property type="term" value="F:DNA binding"/>
    <property type="evidence" value="ECO:0007669"/>
    <property type="project" value="UniProtKB-KW"/>
</dbReference>
<evidence type="ECO:0000256" key="1">
    <source>
        <dbReference type="ARBA" id="ARBA00023015"/>
    </source>
</evidence>
<dbReference type="InterPro" id="IPR016032">
    <property type="entry name" value="Sig_transdc_resp-reg_C-effctor"/>
</dbReference>
<dbReference type="GO" id="GO:0006355">
    <property type="term" value="P:regulation of DNA-templated transcription"/>
    <property type="evidence" value="ECO:0007669"/>
    <property type="project" value="InterPro"/>
</dbReference>
<feature type="domain" description="HTH luxR-type" evidence="4">
    <location>
        <begin position="150"/>
        <end position="215"/>
    </location>
</feature>
<dbReference type="CDD" id="cd06170">
    <property type="entry name" value="LuxR_C_like"/>
    <property type="match status" value="1"/>
</dbReference>
<protein>
    <submittedName>
        <fullName evidence="5">Transcriptional regulator, LuxR family</fullName>
    </submittedName>
</protein>
<sequence length="217" mass="23665">MRAHLRSSSAAATPLGSGGLDPDELQTIAPGGHYLALRVGFAFPREEINNLPEPWVERYTSARMMLQDPVMRWLYANIGAVRWSEIGLEDPAGILVEARAFGLRFGAAASCFDANADGERSYGIFVRRDREFSDGEIERLAAHVVALHAAKAAPASLTEGEVEVLRLSMQGLRIKQIAYALDLSESAIKQRIKSARGKLDARTGLQAVSLAREYGLI</sequence>
<evidence type="ECO:0000259" key="4">
    <source>
        <dbReference type="PROSITE" id="PS50043"/>
    </source>
</evidence>
<proteinExistence type="predicted"/>
<dbReference type="InterPro" id="IPR036693">
    <property type="entry name" value="TF_LuxR_autoind-bd_dom_sf"/>
</dbReference>
<keyword evidence="3" id="KW-0804">Transcription</keyword>
<dbReference type="InterPro" id="IPR005143">
    <property type="entry name" value="TF_LuxR_autoind-bd_dom"/>
</dbReference>
<dbReference type="Gene3D" id="3.30.450.80">
    <property type="entry name" value="Transcription factor LuxR-like, autoinducer-binding domain"/>
    <property type="match status" value="1"/>
</dbReference>
<dbReference type="AlphaFoldDB" id="A0A1I5S7R0"/>
<dbReference type="InterPro" id="IPR000792">
    <property type="entry name" value="Tscrpt_reg_LuxR_C"/>
</dbReference>
<dbReference type="SUPFAM" id="SSF46894">
    <property type="entry name" value="C-terminal effector domain of the bipartite response regulators"/>
    <property type="match status" value="1"/>
</dbReference>